<sequence length="403" mass="43503">MMMTQQSLAADVARAHAALVLVQINYGGYHVLAKLALSVGMNQLVFCMLRDMLALSILAPIAFIKDRKVRPPLTRQLVFSFFLLGLTGIYGNQLLFTIGLSLTSPSYAAALQPSIPVFTFMFALITRTETLNWKRLDGKAKVGGIVLCVFGAVLMVMYRGPPVLGNGLSSFDIKGAVGGKPSPEPVGWFAAVLLEVGVDMWHIGILCLVGNCLCMATYIAFQAPLLARYPAGLSVTAYSYLFGAALMAFTGYFVGNDPSDWILNIPEILSVIYAGVVASALNYWLLTWSNKILGPSLVALYIPLQPLFSAMLSHVLLGSSVYLGSIIGGSMIVAGLYFVTWGRRESDRLATSFKPQTSLFDLIKGDTALGFSDPLLKHGRGTSRSPLGLHYTSQMGELYTKGS</sequence>
<name>A0ACC2B0C7_DIPCM</name>
<protein>
    <submittedName>
        <fullName evidence="1">Uncharacterized protein</fullName>
    </submittedName>
</protein>
<proteinExistence type="predicted"/>
<comment type="caution">
    <text evidence="1">The sequence shown here is derived from an EMBL/GenBank/DDBJ whole genome shotgun (WGS) entry which is preliminary data.</text>
</comment>
<reference evidence="2" key="1">
    <citation type="journal article" date="2024" name="Proc. Natl. Acad. Sci. U.S.A.">
        <title>Extraordinary preservation of gene collinearity over three hundred million years revealed in homosporous lycophytes.</title>
        <authorList>
            <person name="Li C."/>
            <person name="Wickell D."/>
            <person name="Kuo L.Y."/>
            <person name="Chen X."/>
            <person name="Nie B."/>
            <person name="Liao X."/>
            <person name="Peng D."/>
            <person name="Ji J."/>
            <person name="Jenkins J."/>
            <person name="Williams M."/>
            <person name="Shu S."/>
            <person name="Plott C."/>
            <person name="Barry K."/>
            <person name="Rajasekar S."/>
            <person name="Grimwood J."/>
            <person name="Han X."/>
            <person name="Sun S."/>
            <person name="Hou Z."/>
            <person name="He W."/>
            <person name="Dai G."/>
            <person name="Sun C."/>
            <person name="Schmutz J."/>
            <person name="Leebens-Mack J.H."/>
            <person name="Li F.W."/>
            <person name="Wang L."/>
        </authorList>
    </citation>
    <scope>NUCLEOTIDE SEQUENCE [LARGE SCALE GENOMIC DNA]</scope>
    <source>
        <strain evidence="2">cv. PW_Plant_1</strain>
    </source>
</reference>
<gene>
    <name evidence="1" type="ORF">O6H91_18G042300</name>
</gene>
<evidence type="ECO:0000313" key="1">
    <source>
        <dbReference type="EMBL" id="KAJ7523225.1"/>
    </source>
</evidence>
<dbReference type="Proteomes" id="UP001162992">
    <property type="component" value="Chromosome 18"/>
</dbReference>
<evidence type="ECO:0000313" key="2">
    <source>
        <dbReference type="Proteomes" id="UP001162992"/>
    </source>
</evidence>
<organism evidence="1 2">
    <name type="scientific">Diphasiastrum complanatum</name>
    <name type="common">Issler's clubmoss</name>
    <name type="synonym">Lycopodium complanatum</name>
    <dbReference type="NCBI Taxonomy" id="34168"/>
    <lineage>
        <taxon>Eukaryota</taxon>
        <taxon>Viridiplantae</taxon>
        <taxon>Streptophyta</taxon>
        <taxon>Embryophyta</taxon>
        <taxon>Tracheophyta</taxon>
        <taxon>Lycopodiopsida</taxon>
        <taxon>Lycopodiales</taxon>
        <taxon>Lycopodiaceae</taxon>
        <taxon>Lycopodioideae</taxon>
        <taxon>Diphasiastrum</taxon>
    </lineage>
</organism>
<dbReference type="EMBL" id="CM055109">
    <property type="protein sequence ID" value="KAJ7523225.1"/>
    <property type="molecule type" value="Genomic_DNA"/>
</dbReference>
<keyword evidence="2" id="KW-1185">Reference proteome</keyword>
<accession>A0ACC2B0C7</accession>